<protein>
    <submittedName>
        <fullName evidence="2">CID domain-containing protein</fullName>
    </submittedName>
</protein>
<evidence type="ECO:0000313" key="1">
    <source>
        <dbReference type="Proteomes" id="UP000887580"/>
    </source>
</evidence>
<organism evidence="1 2">
    <name type="scientific">Panagrolaimus sp. PS1159</name>
    <dbReference type="NCBI Taxonomy" id="55785"/>
    <lineage>
        <taxon>Eukaryota</taxon>
        <taxon>Metazoa</taxon>
        <taxon>Ecdysozoa</taxon>
        <taxon>Nematoda</taxon>
        <taxon>Chromadorea</taxon>
        <taxon>Rhabditida</taxon>
        <taxon>Tylenchina</taxon>
        <taxon>Panagrolaimomorpha</taxon>
        <taxon>Panagrolaimoidea</taxon>
        <taxon>Panagrolaimidae</taxon>
        <taxon>Panagrolaimus</taxon>
    </lineage>
</organism>
<dbReference type="Proteomes" id="UP000887580">
    <property type="component" value="Unplaced"/>
</dbReference>
<proteinExistence type="predicted"/>
<accession>A0AC35FYM0</accession>
<sequence length="565" mass="64671">MSYAQYPQDEKVKTLIDRIALNVATNGPHLANHILQKEQNNPQFSFLIPGGQYNDYFEYQKNLAIQQKQQAQPQSSRNPLYSVKHLGTIKNPAPLVQMRVDIDGIKNQIEALKAQIAESDKNVASQKHVLTQQLETQMEQLYILSQQEKIDKFIKDSALDITGLIEILNKNSYSSEVVSAGKHWIFHNCTSDRQKEVVFLYLLFRTKTSSLDSPVRLLIVYIADELAAYCHRKMPPLCSTIGRYIPKFFAYATESRIPNIKERLKKCLDYWEKDKFFDDKCLQAARDPLKTLNSERNMEVADRANLRNQLEMENRKKIASYEKQNADYAAHINAQISALEATIENENRRILMLTAPKEISPTVPYYCLPAGVCVNMVKPEDFYYKALKVKDIKVPNHIAHTERLTQQITRFYSVMPENQLDEQGWEKDGLKYHYDAKISAKKAMEAALNEQGKKLDDIFTNRYKSPSPDADALRKTRFDIKPKEKPAQPSSQFQYSYDDPPPQKESSIDNKRISSNYDTNNDDDISDYSSRSGFGSAGASQSDKSNAAPMFGKPISFSFSSSTRR</sequence>
<dbReference type="WBParaSite" id="PS1159_v2.g2166.t1">
    <property type="protein sequence ID" value="PS1159_v2.g2166.t1"/>
    <property type="gene ID" value="PS1159_v2.g2166"/>
</dbReference>
<evidence type="ECO:0000313" key="2">
    <source>
        <dbReference type="WBParaSite" id="PS1159_v2.g2166.t1"/>
    </source>
</evidence>
<reference evidence="2" key="1">
    <citation type="submission" date="2022-11" db="UniProtKB">
        <authorList>
            <consortium name="WormBaseParasite"/>
        </authorList>
    </citation>
    <scope>IDENTIFICATION</scope>
</reference>
<name>A0AC35FYM0_9BILA</name>